<evidence type="ECO:0000256" key="5">
    <source>
        <dbReference type="ARBA" id="ARBA00022989"/>
    </source>
</evidence>
<dbReference type="Proteomes" id="UP000782312">
    <property type="component" value="Unassembled WGS sequence"/>
</dbReference>
<name>A0A932I2F6_UNCTE</name>
<dbReference type="GO" id="GO:0005886">
    <property type="term" value="C:plasma membrane"/>
    <property type="evidence" value="ECO:0007669"/>
    <property type="project" value="UniProtKB-SubCell"/>
</dbReference>
<evidence type="ECO:0000256" key="3">
    <source>
        <dbReference type="ARBA" id="ARBA00022475"/>
    </source>
</evidence>
<protein>
    <submittedName>
        <fullName evidence="8">DoxX family protein</fullName>
    </submittedName>
</protein>
<dbReference type="EMBL" id="JACPUR010000023">
    <property type="protein sequence ID" value="MBI3128106.1"/>
    <property type="molecule type" value="Genomic_DNA"/>
</dbReference>
<sequence length="153" mass="16320">MNNGWTFARELGATLLRLALGAYYLMHAYYAGAVIGIPALAQANATRYMVPLPELSAWYIVLGHGAGGLMLLIGLYPRIGALLNIPIMAGAFLFVHLNQGFFMRGMALPDGRAAAAGFEYSLFLLLATAASLLIGGGRFTLRTARKGGRISLD</sequence>
<dbReference type="InterPro" id="IPR051907">
    <property type="entry name" value="DoxX-like_oxidoreductase"/>
</dbReference>
<evidence type="ECO:0000256" key="1">
    <source>
        <dbReference type="ARBA" id="ARBA00004651"/>
    </source>
</evidence>
<dbReference type="PANTHER" id="PTHR33452">
    <property type="entry name" value="OXIDOREDUCTASE CATD-RELATED"/>
    <property type="match status" value="1"/>
</dbReference>
<proteinExistence type="inferred from homology"/>
<dbReference type="AlphaFoldDB" id="A0A932I2F6"/>
<dbReference type="Pfam" id="PF07681">
    <property type="entry name" value="DoxX"/>
    <property type="match status" value="1"/>
</dbReference>
<accession>A0A932I2F6</accession>
<comment type="caution">
    <text evidence="8">The sequence shown here is derived from an EMBL/GenBank/DDBJ whole genome shotgun (WGS) entry which is preliminary data.</text>
</comment>
<reference evidence="8" key="1">
    <citation type="submission" date="2020-07" db="EMBL/GenBank/DDBJ databases">
        <title>Huge and variable diversity of episymbiotic CPR bacteria and DPANN archaea in groundwater ecosystems.</title>
        <authorList>
            <person name="He C.Y."/>
            <person name="Keren R."/>
            <person name="Whittaker M."/>
            <person name="Farag I.F."/>
            <person name="Doudna J."/>
            <person name="Cate J.H.D."/>
            <person name="Banfield J.F."/>
        </authorList>
    </citation>
    <scope>NUCLEOTIDE SEQUENCE</scope>
    <source>
        <strain evidence="8">NC_groundwater_763_Ag_S-0.2um_68_21</strain>
    </source>
</reference>
<evidence type="ECO:0000256" key="7">
    <source>
        <dbReference type="SAM" id="Phobius"/>
    </source>
</evidence>
<comment type="similarity">
    <text evidence="2">Belongs to the DoxX family.</text>
</comment>
<gene>
    <name evidence="8" type="ORF">HYZ11_10920</name>
</gene>
<evidence type="ECO:0000256" key="4">
    <source>
        <dbReference type="ARBA" id="ARBA00022692"/>
    </source>
</evidence>
<feature type="transmembrane region" description="Helical" evidence="7">
    <location>
        <begin position="122"/>
        <end position="141"/>
    </location>
</feature>
<organism evidence="8 9">
    <name type="scientific">Tectimicrobiota bacterium</name>
    <dbReference type="NCBI Taxonomy" id="2528274"/>
    <lineage>
        <taxon>Bacteria</taxon>
        <taxon>Pseudomonadati</taxon>
        <taxon>Nitrospinota/Tectimicrobiota group</taxon>
        <taxon>Candidatus Tectimicrobiota</taxon>
    </lineage>
</organism>
<keyword evidence="3" id="KW-1003">Cell membrane</keyword>
<dbReference type="PANTHER" id="PTHR33452:SF1">
    <property type="entry name" value="INNER MEMBRANE PROTEIN YPHA-RELATED"/>
    <property type="match status" value="1"/>
</dbReference>
<evidence type="ECO:0000313" key="9">
    <source>
        <dbReference type="Proteomes" id="UP000782312"/>
    </source>
</evidence>
<evidence type="ECO:0000313" key="8">
    <source>
        <dbReference type="EMBL" id="MBI3128106.1"/>
    </source>
</evidence>
<evidence type="ECO:0000256" key="6">
    <source>
        <dbReference type="ARBA" id="ARBA00023136"/>
    </source>
</evidence>
<dbReference type="InterPro" id="IPR032808">
    <property type="entry name" value="DoxX"/>
</dbReference>
<keyword evidence="4 7" id="KW-0812">Transmembrane</keyword>
<comment type="subcellular location">
    <subcellularLocation>
        <location evidence="1">Cell membrane</location>
        <topology evidence="1">Multi-pass membrane protein</topology>
    </subcellularLocation>
</comment>
<feature type="transmembrane region" description="Helical" evidence="7">
    <location>
        <begin position="21"/>
        <end position="43"/>
    </location>
</feature>
<keyword evidence="5 7" id="KW-1133">Transmembrane helix</keyword>
<evidence type="ECO:0000256" key="2">
    <source>
        <dbReference type="ARBA" id="ARBA00006679"/>
    </source>
</evidence>
<feature type="transmembrane region" description="Helical" evidence="7">
    <location>
        <begin position="55"/>
        <end position="75"/>
    </location>
</feature>
<feature type="transmembrane region" description="Helical" evidence="7">
    <location>
        <begin position="82"/>
        <end position="102"/>
    </location>
</feature>
<keyword evidence="6 7" id="KW-0472">Membrane</keyword>